<keyword evidence="3" id="KW-1185">Reference proteome</keyword>
<evidence type="ECO:0000259" key="1">
    <source>
        <dbReference type="Pfam" id="PF18063"/>
    </source>
</evidence>
<dbReference type="Pfam" id="PF18063">
    <property type="entry name" value="BB_PF"/>
    <property type="match status" value="1"/>
</dbReference>
<feature type="domain" description="Monalysin Pore-forming" evidence="1">
    <location>
        <begin position="31"/>
        <end position="239"/>
    </location>
</feature>
<dbReference type="FunCoup" id="Q54WE2">
    <property type="interactions" value="131"/>
</dbReference>
<dbReference type="SMR" id="Q54WE2"/>
<dbReference type="GeneID" id="8622189"/>
<evidence type="ECO:0000313" key="3">
    <source>
        <dbReference type="Proteomes" id="UP000002195"/>
    </source>
</evidence>
<dbReference type="eggNOG" id="ENOG502RF3C">
    <property type="taxonomic scope" value="Eukaryota"/>
</dbReference>
<dbReference type="KEGG" id="ddi:DDB_G0279709"/>
<dbReference type="InterPro" id="IPR040927">
    <property type="entry name" value="PF_Monalysin"/>
</dbReference>
<dbReference type="RefSeq" id="XP_641611.1">
    <property type="nucleotide sequence ID" value="XM_636519.1"/>
</dbReference>
<dbReference type="PANTHER" id="PTHR35884">
    <property type="entry name" value="SMALL AGGREGATE FORMATION PROTEIN"/>
    <property type="match status" value="1"/>
</dbReference>
<sequence length="251" mass="27778">MTNTTVNAQITDAVDGASSSITDLKWNIPKSSTVKTNFQIDKHLKLQTNPDSMVFIETGSDCVNETFKIGNLKLPVQVKPVACFRKFVSSQTVVGTQQYEFSKKTGYSSTFSVSTSVKASVGGSIGACETSFEVSTEFGYSSTSYSETTTTFTETLTAGDYTVYQNVLLYAFKVDAASDPQIKSSMIKDSPDLKIYQRDGAQESYFFVPAYVNSPFTIEFSNDTYDPIDEDDLIDYLMKDGYSKWSSFSFN</sequence>
<dbReference type="GO" id="GO:0031157">
    <property type="term" value="P:regulation of aggregate size involved in sorocarp development"/>
    <property type="evidence" value="ECO:0007669"/>
    <property type="project" value="InterPro"/>
</dbReference>
<dbReference type="CDD" id="cd17904">
    <property type="entry name" value="PFM_monalysin-like"/>
    <property type="match status" value="1"/>
</dbReference>
<dbReference type="AlphaFoldDB" id="Q54WE2"/>
<dbReference type="OMA" id="TRWANTK"/>
<dbReference type="dictyBase" id="DDB_G0279709"/>
<proteinExistence type="predicted"/>
<protein>
    <recommendedName>
        <fullName evidence="1">Monalysin Pore-forming domain-containing protein</fullName>
    </recommendedName>
</protein>
<evidence type="ECO:0000313" key="2">
    <source>
        <dbReference type="EMBL" id="EAL67629.1"/>
    </source>
</evidence>
<dbReference type="VEuPathDB" id="AmoebaDB:DDB_G0279709"/>
<name>Q54WE2_DICDI</name>
<dbReference type="Proteomes" id="UP000002195">
    <property type="component" value="Unassembled WGS sequence"/>
</dbReference>
<dbReference type="PANTHER" id="PTHR35884:SF1">
    <property type="entry name" value="MONALYSIN BETA BARREL PORE-FORMING DOMAIN-CONTAINING PROTEIN-RELATED"/>
    <property type="match status" value="1"/>
</dbReference>
<dbReference type="InParanoid" id="Q54WE2"/>
<comment type="caution">
    <text evidence="2">The sequence shown here is derived from an EMBL/GenBank/DDBJ whole genome shotgun (WGS) entry which is preliminary data.</text>
</comment>
<reference evidence="2 3" key="1">
    <citation type="journal article" date="2005" name="Nature">
        <title>The genome of the social amoeba Dictyostelium discoideum.</title>
        <authorList>
            <consortium name="The Dictyostelium discoideum Sequencing Consortium"/>
            <person name="Eichinger L."/>
            <person name="Pachebat J.A."/>
            <person name="Glockner G."/>
            <person name="Rajandream M.A."/>
            <person name="Sucgang R."/>
            <person name="Berriman M."/>
            <person name="Song J."/>
            <person name="Olsen R."/>
            <person name="Szafranski K."/>
            <person name="Xu Q."/>
            <person name="Tunggal B."/>
            <person name="Kummerfeld S."/>
            <person name="Madera M."/>
            <person name="Konfortov B.A."/>
            <person name="Rivero F."/>
            <person name="Bankier A.T."/>
            <person name="Lehmann R."/>
            <person name="Hamlin N."/>
            <person name="Davies R."/>
            <person name="Gaudet P."/>
            <person name="Fey P."/>
            <person name="Pilcher K."/>
            <person name="Chen G."/>
            <person name="Saunders D."/>
            <person name="Sodergren E."/>
            <person name="Davis P."/>
            <person name="Kerhornou A."/>
            <person name="Nie X."/>
            <person name="Hall N."/>
            <person name="Anjard C."/>
            <person name="Hemphill L."/>
            <person name="Bason N."/>
            <person name="Farbrother P."/>
            <person name="Desany B."/>
            <person name="Just E."/>
            <person name="Morio T."/>
            <person name="Rost R."/>
            <person name="Churcher C."/>
            <person name="Cooper J."/>
            <person name="Haydock S."/>
            <person name="van Driessche N."/>
            <person name="Cronin A."/>
            <person name="Goodhead I."/>
            <person name="Muzny D."/>
            <person name="Mourier T."/>
            <person name="Pain A."/>
            <person name="Lu M."/>
            <person name="Harper D."/>
            <person name="Lindsay R."/>
            <person name="Hauser H."/>
            <person name="James K."/>
            <person name="Quiles M."/>
            <person name="Madan Babu M."/>
            <person name="Saito T."/>
            <person name="Buchrieser C."/>
            <person name="Wardroper A."/>
            <person name="Felder M."/>
            <person name="Thangavelu M."/>
            <person name="Johnson D."/>
            <person name="Knights A."/>
            <person name="Loulseged H."/>
            <person name="Mungall K."/>
            <person name="Oliver K."/>
            <person name="Price C."/>
            <person name="Quail M.A."/>
            <person name="Urushihara H."/>
            <person name="Hernandez J."/>
            <person name="Rabbinowitsch E."/>
            <person name="Steffen D."/>
            <person name="Sanders M."/>
            <person name="Ma J."/>
            <person name="Kohara Y."/>
            <person name="Sharp S."/>
            <person name="Simmonds M."/>
            <person name="Spiegler S."/>
            <person name="Tivey A."/>
            <person name="Sugano S."/>
            <person name="White B."/>
            <person name="Walker D."/>
            <person name="Woodward J."/>
            <person name="Winckler T."/>
            <person name="Tanaka Y."/>
            <person name="Shaulsky G."/>
            <person name="Schleicher M."/>
            <person name="Weinstock G."/>
            <person name="Rosenthal A."/>
            <person name="Cox E.C."/>
            <person name="Chisholm R.L."/>
            <person name="Gibbs R."/>
            <person name="Loomis W.F."/>
            <person name="Platzer M."/>
            <person name="Kay R.R."/>
            <person name="Williams J."/>
            <person name="Dear P.H."/>
            <person name="Noegel A.A."/>
            <person name="Barrell B."/>
            <person name="Kuspa A."/>
        </authorList>
    </citation>
    <scope>NUCLEOTIDE SEQUENCE [LARGE SCALE GENOMIC DNA]</scope>
    <source>
        <strain evidence="2 3">AX4</strain>
    </source>
</reference>
<dbReference type="PaxDb" id="44689-DDB0205998"/>
<accession>Q54WE2</accession>
<dbReference type="PhylomeDB" id="Q54WE2"/>
<dbReference type="HOGENOM" id="CLU_085553_0_0_1"/>
<organism evidence="2 3">
    <name type="scientific">Dictyostelium discoideum</name>
    <name type="common">Social amoeba</name>
    <dbReference type="NCBI Taxonomy" id="44689"/>
    <lineage>
        <taxon>Eukaryota</taxon>
        <taxon>Amoebozoa</taxon>
        <taxon>Evosea</taxon>
        <taxon>Eumycetozoa</taxon>
        <taxon>Dictyostelia</taxon>
        <taxon>Dictyosteliales</taxon>
        <taxon>Dictyosteliaceae</taxon>
        <taxon>Dictyostelium</taxon>
    </lineage>
</organism>
<gene>
    <name evidence="2" type="ORF">DDB_G0279709</name>
</gene>
<dbReference type="SUPFAM" id="SSF56973">
    <property type="entry name" value="Aerolisin/ETX pore-forming domain"/>
    <property type="match status" value="1"/>
</dbReference>
<dbReference type="EMBL" id="AAFI02000032">
    <property type="protein sequence ID" value="EAL67629.1"/>
    <property type="molecule type" value="Genomic_DNA"/>
</dbReference>
<dbReference type="InterPro" id="IPR038768">
    <property type="entry name" value="SmlA"/>
</dbReference>